<organism evidence="1 2">
    <name type="scientific">Brachyspira suanatina</name>
    <dbReference type="NCBI Taxonomy" id="381802"/>
    <lineage>
        <taxon>Bacteria</taxon>
        <taxon>Pseudomonadati</taxon>
        <taxon>Spirochaetota</taxon>
        <taxon>Spirochaetia</taxon>
        <taxon>Brachyspirales</taxon>
        <taxon>Brachyspiraceae</taxon>
        <taxon>Brachyspira</taxon>
    </lineage>
</organism>
<dbReference type="EMBL" id="CVLB01000003">
    <property type="protein sequence ID" value="CRF35203.1"/>
    <property type="molecule type" value="Genomic_DNA"/>
</dbReference>
<accession>A0A0G4KA83</accession>
<dbReference type="AlphaFoldDB" id="A0A0G4KA83"/>
<gene>
    <name evidence="1" type="ORF">BRSU_2498</name>
</gene>
<dbReference type="Proteomes" id="UP000043763">
    <property type="component" value="Unassembled WGS sequence"/>
</dbReference>
<reference evidence="2" key="1">
    <citation type="submission" date="2015-04" db="EMBL/GenBank/DDBJ databases">
        <authorList>
            <person name="Mushtaq Mamoona"/>
        </authorList>
    </citation>
    <scope>NUCLEOTIDE SEQUENCE [LARGE SCALE GENOMIC DNA]</scope>
    <source>
        <strain evidence="2">AN4859/03</strain>
    </source>
</reference>
<evidence type="ECO:0000313" key="2">
    <source>
        <dbReference type="Proteomes" id="UP000043763"/>
    </source>
</evidence>
<protein>
    <submittedName>
        <fullName evidence="1">Uncharacterized protein</fullName>
    </submittedName>
</protein>
<sequence>MYHSFYFDEDDFSSGVKIESKEILLDLENNPINEKIIKQNNEYIEEMIK</sequence>
<dbReference type="RefSeq" id="WP_245158107.1">
    <property type="nucleotide sequence ID" value="NZ_CVLB01000003.1"/>
</dbReference>
<keyword evidence="2" id="KW-1185">Reference proteome</keyword>
<evidence type="ECO:0000313" key="1">
    <source>
        <dbReference type="EMBL" id="CRF35203.1"/>
    </source>
</evidence>
<name>A0A0G4KA83_9SPIR</name>
<proteinExistence type="predicted"/>